<dbReference type="Proteomes" id="UP001529510">
    <property type="component" value="Unassembled WGS sequence"/>
</dbReference>
<dbReference type="InterPro" id="IPR000873">
    <property type="entry name" value="AMP-dep_synth/lig_dom"/>
</dbReference>
<evidence type="ECO:0000256" key="3">
    <source>
        <dbReference type="ARBA" id="ARBA00022598"/>
    </source>
</evidence>
<dbReference type="GO" id="GO:0000166">
    <property type="term" value="F:nucleotide binding"/>
    <property type="evidence" value="ECO:0007669"/>
    <property type="project" value="UniProtKB-KW"/>
</dbReference>
<dbReference type="PANTHER" id="PTHR43107">
    <property type="entry name" value="LONG-CHAIN FATTY ACID TRANSPORT PROTEIN"/>
    <property type="match status" value="1"/>
</dbReference>
<dbReference type="Pfam" id="PF00501">
    <property type="entry name" value="AMP-binding"/>
    <property type="match status" value="1"/>
</dbReference>
<evidence type="ECO:0000256" key="1">
    <source>
        <dbReference type="ARBA" id="ARBA00006432"/>
    </source>
</evidence>
<evidence type="ECO:0000256" key="7">
    <source>
        <dbReference type="ARBA" id="ARBA00023098"/>
    </source>
</evidence>
<protein>
    <recommendedName>
        <fullName evidence="9">Long-chain-fatty-acid--CoA ligase</fullName>
    </recommendedName>
</protein>
<dbReference type="Gene3D" id="3.40.50.12780">
    <property type="entry name" value="N-terminal domain of ligase-like"/>
    <property type="match status" value="1"/>
</dbReference>
<dbReference type="GO" id="GO:0006629">
    <property type="term" value="P:lipid metabolic process"/>
    <property type="evidence" value="ECO:0007669"/>
    <property type="project" value="UniProtKB-KW"/>
</dbReference>
<dbReference type="SUPFAM" id="SSF56801">
    <property type="entry name" value="Acetyl-CoA synthetase-like"/>
    <property type="match status" value="1"/>
</dbReference>
<feature type="domain" description="AMP-dependent synthetase/ligase" evidence="11">
    <location>
        <begin position="57"/>
        <end position="424"/>
    </location>
</feature>
<comment type="catalytic activity">
    <reaction evidence="8">
        <text>a very long-chain fatty acid + ATP + CoA = a very long-chain fatty acyl-CoA + AMP + diphosphate</text>
        <dbReference type="Rhea" id="RHEA:54536"/>
        <dbReference type="ChEBI" id="CHEBI:30616"/>
        <dbReference type="ChEBI" id="CHEBI:33019"/>
        <dbReference type="ChEBI" id="CHEBI:57287"/>
        <dbReference type="ChEBI" id="CHEBI:58950"/>
        <dbReference type="ChEBI" id="CHEBI:138261"/>
        <dbReference type="ChEBI" id="CHEBI:456215"/>
    </reaction>
    <physiologicalReaction direction="left-to-right" evidence="8">
        <dbReference type="Rhea" id="RHEA:54537"/>
    </physiologicalReaction>
</comment>
<comment type="similarity">
    <text evidence="1">Belongs to the ATP-dependent AMP-binding enzyme family.</text>
</comment>
<dbReference type="EMBL" id="JAMKFB020000041">
    <property type="protein sequence ID" value="KAL0154184.1"/>
    <property type="molecule type" value="Genomic_DNA"/>
</dbReference>
<reference evidence="12 13" key="1">
    <citation type="submission" date="2024-05" db="EMBL/GenBank/DDBJ databases">
        <title>Genome sequencing and assembly of Indian major carp, Cirrhinus mrigala (Hamilton, 1822).</title>
        <authorList>
            <person name="Mohindra V."/>
            <person name="Chowdhury L.M."/>
            <person name="Lal K."/>
            <person name="Jena J.K."/>
        </authorList>
    </citation>
    <scope>NUCLEOTIDE SEQUENCE [LARGE SCALE GENOMIC DNA]</scope>
    <source>
        <strain evidence="12">CM1030</strain>
        <tissue evidence="12">Blood</tissue>
    </source>
</reference>
<evidence type="ECO:0000256" key="10">
    <source>
        <dbReference type="ARBA" id="ARBA00048666"/>
    </source>
</evidence>
<evidence type="ECO:0000313" key="13">
    <source>
        <dbReference type="Proteomes" id="UP001529510"/>
    </source>
</evidence>
<keyword evidence="13" id="KW-1185">Reference proteome</keyword>
<keyword evidence="3" id="KW-0436">Ligase</keyword>
<gene>
    <name evidence="12" type="ORF">M9458_050510</name>
</gene>
<keyword evidence="7" id="KW-0443">Lipid metabolism</keyword>
<evidence type="ECO:0000256" key="8">
    <source>
        <dbReference type="ARBA" id="ARBA00036527"/>
    </source>
</evidence>
<dbReference type="GO" id="GO:0016874">
    <property type="term" value="F:ligase activity"/>
    <property type="evidence" value="ECO:0007669"/>
    <property type="project" value="UniProtKB-KW"/>
</dbReference>
<comment type="caution">
    <text evidence="12">The sequence shown here is derived from an EMBL/GenBank/DDBJ whole genome shotgun (WGS) entry which is preliminary data.</text>
</comment>
<dbReference type="PROSITE" id="PS00455">
    <property type="entry name" value="AMP_BINDING"/>
    <property type="match status" value="1"/>
</dbReference>
<dbReference type="InterPro" id="IPR042099">
    <property type="entry name" value="ANL_N_sf"/>
</dbReference>
<keyword evidence="4" id="KW-0812">Transmembrane</keyword>
<evidence type="ECO:0000256" key="6">
    <source>
        <dbReference type="ARBA" id="ARBA00022989"/>
    </source>
</evidence>
<dbReference type="AlphaFoldDB" id="A0ABD0MW02"/>
<evidence type="ECO:0000313" key="12">
    <source>
        <dbReference type="EMBL" id="KAL0154184.1"/>
    </source>
</evidence>
<evidence type="ECO:0000256" key="9">
    <source>
        <dbReference type="ARBA" id="ARBA00041297"/>
    </source>
</evidence>
<sequence length="601" mass="67018">MIYSVLVGFAVSCLLFLYIRFPYFIKDFIFVLKTFYVGILASRFGRRTPCYTIADRFADAVRSHPEKRFIVFEGECFSYRDADRISNRVANALREHAHVRSGQIVALFHGNAPQYVWTWLALAKLGCTVALLNTNLRSRSLLHCCDCCSATALITDADLAPAVAEVLKSLRERGVSVFLLSDGCETDGIVNLSAAVSGASEEAPPLSLRRDISIRSPALYIYTSGTTGLPKAAVISHHRLWMMSFLQRISGVSSRDVIYICLPLYHSAGFLAGLTGAIERGITAVLKRKFSASRFWDDCREHQVTVIQYIGEVMRYLCNTPKRDDDRDHGVRLALGNGIRADTWEEFLRRFGNVHICECYGATEGNIGFVNNTGKIGSVGRVSAIHKMLIPFALIKFDPETEEPVRDAAGLCVEVAPGETGLLVAKISKISPFSGYAKNPAQTEKKKLRNVFKKGDLYFNTGDLMLVDRDGFLYFQDRIGDTFRWKGENVATTEVSEILLMLDSIEAANVYGVKVAGHEGRVGMVALKLADGMEFDCSATYEHDELDVTGTFKQVKGQLVQEGFDPNVIQDKLFFLDESKQAFVPMTEEIYSLITKRHMRL</sequence>
<evidence type="ECO:0000256" key="4">
    <source>
        <dbReference type="ARBA" id="ARBA00022692"/>
    </source>
</evidence>
<evidence type="ECO:0000256" key="5">
    <source>
        <dbReference type="ARBA" id="ARBA00022741"/>
    </source>
</evidence>
<keyword evidence="6" id="KW-0472">Membrane</keyword>
<organism evidence="12 13">
    <name type="scientific">Cirrhinus mrigala</name>
    <name type="common">Mrigala</name>
    <dbReference type="NCBI Taxonomy" id="683832"/>
    <lineage>
        <taxon>Eukaryota</taxon>
        <taxon>Metazoa</taxon>
        <taxon>Chordata</taxon>
        <taxon>Craniata</taxon>
        <taxon>Vertebrata</taxon>
        <taxon>Euteleostomi</taxon>
        <taxon>Actinopterygii</taxon>
        <taxon>Neopterygii</taxon>
        <taxon>Teleostei</taxon>
        <taxon>Ostariophysi</taxon>
        <taxon>Cypriniformes</taxon>
        <taxon>Cyprinidae</taxon>
        <taxon>Labeoninae</taxon>
        <taxon>Labeonini</taxon>
        <taxon>Cirrhinus</taxon>
    </lineage>
</organism>
<accession>A0ABD0MW02</accession>
<keyword evidence="6" id="KW-1133">Transmembrane helix</keyword>
<dbReference type="PANTHER" id="PTHR43107:SF4">
    <property type="entry name" value="LONG-CHAIN FATTY ACID TRANSPORT PROTEIN 2"/>
    <property type="match status" value="1"/>
</dbReference>
<evidence type="ECO:0000256" key="2">
    <source>
        <dbReference type="ARBA" id="ARBA00022448"/>
    </source>
</evidence>
<keyword evidence="5" id="KW-0547">Nucleotide-binding</keyword>
<dbReference type="InterPro" id="IPR020845">
    <property type="entry name" value="AMP-binding_CS"/>
</dbReference>
<dbReference type="FunFam" id="3.40.50.12780:FF:000005">
    <property type="entry name" value="Solute carrier family 27 member 6"/>
    <property type="match status" value="1"/>
</dbReference>
<proteinExistence type="inferred from homology"/>
<name>A0ABD0MW02_CIRMR</name>
<keyword evidence="2" id="KW-0813">Transport</keyword>
<comment type="catalytic activity">
    <reaction evidence="10">
        <text>tetracosanoate + ATP + CoA = tetracosanoyl-CoA + AMP + diphosphate</text>
        <dbReference type="Rhea" id="RHEA:33639"/>
        <dbReference type="ChEBI" id="CHEBI:30616"/>
        <dbReference type="ChEBI" id="CHEBI:31014"/>
        <dbReference type="ChEBI" id="CHEBI:33019"/>
        <dbReference type="ChEBI" id="CHEBI:57287"/>
        <dbReference type="ChEBI" id="CHEBI:65052"/>
        <dbReference type="ChEBI" id="CHEBI:456215"/>
    </reaction>
    <physiologicalReaction direction="left-to-right" evidence="10">
        <dbReference type="Rhea" id="RHEA:33640"/>
    </physiologicalReaction>
</comment>
<evidence type="ECO:0000259" key="11">
    <source>
        <dbReference type="Pfam" id="PF00501"/>
    </source>
</evidence>